<keyword evidence="4" id="KW-1185">Reference proteome</keyword>
<dbReference type="AlphaFoldDB" id="A0A1J0KRV0"/>
<name>A0A1J0KRV0_9GAMM</name>
<dbReference type="InterPro" id="IPR035986">
    <property type="entry name" value="PKD_dom_sf"/>
</dbReference>
<dbReference type="EMBL" id="CP009654">
    <property type="protein sequence ID" value="APC96512.1"/>
    <property type="molecule type" value="Genomic_DNA"/>
</dbReference>
<keyword evidence="1" id="KW-0472">Membrane</keyword>
<gene>
    <name evidence="3" type="ORF">KX01_229</name>
</gene>
<dbReference type="KEGG" id="frc:KX01_229"/>
<accession>A0A1J0KRV0</accession>
<keyword evidence="1" id="KW-0812">Transmembrane</keyword>
<evidence type="ECO:0000259" key="2">
    <source>
        <dbReference type="PROSITE" id="PS50093"/>
    </source>
</evidence>
<reference evidence="4" key="1">
    <citation type="submission" date="2014-10" db="EMBL/GenBank/DDBJ databases">
        <authorList>
            <person name="Kuske C.R."/>
            <person name="Challacombe J.F."/>
            <person name="Daligault H.E."/>
            <person name="Davenport K.W."/>
            <person name="Johnson S.L."/>
            <person name="Siddaramappa S."/>
            <person name="Petersen J.M."/>
        </authorList>
    </citation>
    <scope>NUCLEOTIDE SEQUENCE [LARGE SCALE GENOMIC DNA]</scope>
    <source>
        <strain evidence="4">CA97-1460</strain>
    </source>
</reference>
<dbReference type="Proteomes" id="UP000182521">
    <property type="component" value="Chromosome"/>
</dbReference>
<organism evidence="3 4">
    <name type="scientific">Francisella frigiditurris</name>
    <dbReference type="NCBI Taxonomy" id="1542390"/>
    <lineage>
        <taxon>Bacteria</taxon>
        <taxon>Pseudomonadati</taxon>
        <taxon>Pseudomonadota</taxon>
        <taxon>Gammaproteobacteria</taxon>
        <taxon>Thiotrichales</taxon>
        <taxon>Francisellaceae</taxon>
        <taxon>Francisella</taxon>
    </lineage>
</organism>
<sequence length="401" mass="43262">MLHSASNKFKGVSLIETLVALTILLSVLFIFFILFDALIAKDYSLNKKIQESDNLQQAAAEMKIAGVSSNAAVGATDNGDGTNTILISSKENSNNTNRVTIIANKPQVKLNLISCLNKKCVFNAEGSIADGALYSYSSTGSNVSISPETTSSASQNIEIEYSDYGQYEVTLTVTDKYSIKDSKTIPVTISPPPPPEPILNFGECNASECTFNASGTVIYTENAIYTYNFGGGADDIVTTEINQNVLAQYSSYGSKTVSLTVTDEADQEVTVTKDIEVNPFDIELRYLPNYLNGTGYVVNLIGQDIVDGTPVTVNVINNANSMSAIGVDKWDAYASSCQSTLPVNYNSFMDGYTSYYCNTLGGDPSFKGVGILYAGQNPITIEISYLDYSVTQSFNVVLFNE</sequence>
<dbReference type="Gene3D" id="2.60.40.10">
    <property type="entry name" value="Immunoglobulins"/>
    <property type="match status" value="2"/>
</dbReference>
<evidence type="ECO:0000256" key="1">
    <source>
        <dbReference type="SAM" id="Phobius"/>
    </source>
</evidence>
<keyword evidence="1" id="KW-1133">Transmembrane helix</keyword>
<dbReference type="STRING" id="1542390.KX01_229"/>
<dbReference type="InterPro" id="IPR022409">
    <property type="entry name" value="PKD/Chitinase_dom"/>
</dbReference>
<proteinExistence type="predicted"/>
<evidence type="ECO:0000313" key="4">
    <source>
        <dbReference type="Proteomes" id="UP000182521"/>
    </source>
</evidence>
<feature type="transmembrane region" description="Helical" evidence="1">
    <location>
        <begin position="12"/>
        <end position="35"/>
    </location>
</feature>
<dbReference type="InterPro" id="IPR000601">
    <property type="entry name" value="PKD_dom"/>
</dbReference>
<dbReference type="SMART" id="SM00089">
    <property type="entry name" value="PKD"/>
    <property type="match status" value="2"/>
</dbReference>
<dbReference type="CDD" id="cd00146">
    <property type="entry name" value="PKD"/>
    <property type="match status" value="2"/>
</dbReference>
<dbReference type="SUPFAM" id="SSF49299">
    <property type="entry name" value="PKD domain"/>
    <property type="match status" value="2"/>
</dbReference>
<dbReference type="InterPro" id="IPR013783">
    <property type="entry name" value="Ig-like_fold"/>
</dbReference>
<protein>
    <submittedName>
        <fullName evidence="3">PKD domain protein</fullName>
    </submittedName>
</protein>
<dbReference type="RefSeq" id="WP_156860355.1">
    <property type="nucleotide sequence ID" value="NZ_CP009654.1"/>
</dbReference>
<feature type="domain" description="PKD" evidence="2">
    <location>
        <begin position="225"/>
        <end position="277"/>
    </location>
</feature>
<dbReference type="PROSITE" id="PS50093">
    <property type="entry name" value="PKD"/>
    <property type="match status" value="1"/>
</dbReference>
<evidence type="ECO:0000313" key="3">
    <source>
        <dbReference type="EMBL" id="APC96512.1"/>
    </source>
</evidence>